<keyword evidence="2" id="KW-0472">Membrane</keyword>
<comment type="caution">
    <text evidence="4">The sequence shown here is derived from an EMBL/GenBank/DDBJ whole genome shotgun (WGS) entry which is preliminary data.</text>
</comment>
<accession>A0A854WMD1</accession>
<dbReference type="EMBL" id="NSGR01000008">
    <property type="protein sequence ID" value="PCH12641.1"/>
    <property type="molecule type" value="Genomic_DNA"/>
</dbReference>
<dbReference type="SUPFAM" id="SSF47413">
    <property type="entry name" value="lambda repressor-like DNA-binding domains"/>
    <property type="match status" value="1"/>
</dbReference>
<dbReference type="PROSITE" id="PS50943">
    <property type="entry name" value="HTH_CROC1"/>
    <property type="match status" value="1"/>
</dbReference>
<gene>
    <name evidence="4" type="ORF">A9Y57_01360</name>
</gene>
<dbReference type="SMART" id="SM00530">
    <property type="entry name" value="HTH_XRE"/>
    <property type="match status" value="1"/>
</dbReference>
<dbReference type="CDD" id="cd00093">
    <property type="entry name" value="HTH_XRE"/>
    <property type="match status" value="1"/>
</dbReference>
<dbReference type="GO" id="GO:0003677">
    <property type="term" value="F:DNA binding"/>
    <property type="evidence" value="ECO:0007669"/>
    <property type="project" value="UniProtKB-KW"/>
</dbReference>
<dbReference type="InterPro" id="IPR010982">
    <property type="entry name" value="Lambda_DNA-bd_dom_sf"/>
</dbReference>
<proteinExistence type="predicted"/>
<evidence type="ECO:0000313" key="4">
    <source>
        <dbReference type="EMBL" id="PCH12641.1"/>
    </source>
</evidence>
<evidence type="ECO:0000259" key="3">
    <source>
        <dbReference type="PROSITE" id="PS50943"/>
    </source>
</evidence>
<dbReference type="RefSeq" id="WP_096633657.1">
    <property type="nucleotide sequence ID" value="NZ_NSGR01000008.1"/>
</dbReference>
<dbReference type="Proteomes" id="UP000217465">
    <property type="component" value="Unassembled WGS sequence"/>
</dbReference>
<dbReference type="PANTHER" id="PTHR46558">
    <property type="entry name" value="TRACRIPTIONAL REGULATORY PROTEIN-RELATED-RELATED"/>
    <property type="match status" value="1"/>
</dbReference>
<sequence>MTKESMGMIIASKREEKAMTQLELSSLLGVTDKAVSKWERDLSLPDTNTIPKLAEILDIRLEDLMQTSVKKENLKSKTDTQTTIRLVLRAIPLAMGVAVIVLSILGKLEMKEAITLLAVGVTSLAIYLLNDH</sequence>
<evidence type="ECO:0000256" key="1">
    <source>
        <dbReference type="ARBA" id="ARBA00023125"/>
    </source>
</evidence>
<name>A0A854WMD1_9STRE</name>
<evidence type="ECO:0000313" key="5">
    <source>
        <dbReference type="Proteomes" id="UP000217465"/>
    </source>
</evidence>
<feature type="transmembrane region" description="Helical" evidence="2">
    <location>
        <begin position="112"/>
        <end position="129"/>
    </location>
</feature>
<dbReference type="PANTHER" id="PTHR46558:SF11">
    <property type="entry name" value="HTH-TYPE TRANSCRIPTIONAL REGULATOR XRE"/>
    <property type="match status" value="1"/>
</dbReference>
<keyword evidence="2" id="KW-0812">Transmembrane</keyword>
<protein>
    <submittedName>
        <fullName evidence="4">Transcriptional repressor DicA</fullName>
    </submittedName>
</protein>
<dbReference type="AlphaFoldDB" id="A0A854WMD1"/>
<keyword evidence="1" id="KW-0238">DNA-binding</keyword>
<keyword evidence="2" id="KW-1133">Transmembrane helix</keyword>
<feature type="transmembrane region" description="Helical" evidence="2">
    <location>
        <begin position="86"/>
        <end position="106"/>
    </location>
</feature>
<evidence type="ECO:0000256" key="2">
    <source>
        <dbReference type="SAM" id="Phobius"/>
    </source>
</evidence>
<feature type="domain" description="HTH cro/C1-type" evidence="3">
    <location>
        <begin position="10"/>
        <end position="64"/>
    </location>
</feature>
<organism evidence="4 5">
    <name type="scientific">Streptococcus parauberis</name>
    <dbReference type="NCBI Taxonomy" id="1348"/>
    <lineage>
        <taxon>Bacteria</taxon>
        <taxon>Bacillati</taxon>
        <taxon>Bacillota</taxon>
        <taxon>Bacilli</taxon>
        <taxon>Lactobacillales</taxon>
        <taxon>Streptococcaceae</taxon>
        <taxon>Streptococcus</taxon>
    </lineage>
</organism>
<dbReference type="InterPro" id="IPR001387">
    <property type="entry name" value="Cro/C1-type_HTH"/>
</dbReference>
<reference evidence="4 5" key="1">
    <citation type="submission" date="2016-06" db="EMBL/GenBank/DDBJ databases">
        <authorList>
            <person name="Haines A.N."/>
            <person name="Council K.R."/>
        </authorList>
    </citation>
    <scope>NUCLEOTIDE SEQUENCE [LARGE SCALE GENOMIC DNA]</scope>
    <source>
        <strain evidence="4 5">SP158-29</strain>
    </source>
</reference>
<dbReference type="Gene3D" id="1.10.260.40">
    <property type="entry name" value="lambda repressor-like DNA-binding domains"/>
    <property type="match status" value="1"/>
</dbReference>
<dbReference type="Pfam" id="PF01381">
    <property type="entry name" value="HTH_3"/>
    <property type="match status" value="1"/>
</dbReference>